<dbReference type="EMBL" id="JBHUIY010000003">
    <property type="protein sequence ID" value="MFD2232716.1"/>
    <property type="molecule type" value="Genomic_DNA"/>
</dbReference>
<evidence type="ECO:0000256" key="6">
    <source>
        <dbReference type="ARBA" id="ARBA00022692"/>
    </source>
</evidence>
<feature type="transmembrane region" description="Helical" evidence="9">
    <location>
        <begin position="291"/>
        <end position="314"/>
    </location>
</feature>
<protein>
    <submittedName>
        <fullName evidence="10">Bacteriohopanetetrol glucosamine biosynthesis glycosyltransferase HpnI</fullName>
    </submittedName>
</protein>
<evidence type="ECO:0000256" key="2">
    <source>
        <dbReference type="ARBA" id="ARBA00004760"/>
    </source>
</evidence>
<gene>
    <name evidence="10" type="primary">hpnI</name>
    <name evidence="10" type="ORF">ACFSNB_02735</name>
</gene>
<proteinExistence type="predicted"/>
<keyword evidence="8 9" id="KW-0472">Membrane</keyword>
<dbReference type="InterPro" id="IPR029044">
    <property type="entry name" value="Nucleotide-diphossugar_trans"/>
</dbReference>
<evidence type="ECO:0000313" key="10">
    <source>
        <dbReference type="EMBL" id="MFD2232716.1"/>
    </source>
</evidence>
<sequence>MFLASLVGGAFAVGGYAYLALAFRQLRSVQPPGPPPSWRPPVSVLVPAHGTPPRLEECLRSICAQDYPGLQVVFGLHSADDPARPVIERVRADFPALDTALVIDERRLGSNPKNANLANMLPAAKHDILAMIDSDVLLEPDFIARFIQPLSEPGVGGVTSLYSGAPEPNAVAEIGALYHNDWFIPSVLVDLSRHDMDICYGAAIAVTRQSLAAIGGFEAMADAVAQDYVFGHQLYRHGFKVRLAQPVVATVVTETRLRDLIQHELRWSRAVRAIRPLEHFGCIFMSPLGPMLLATLFGWTLWVALPALAVQIGLRQHLHRRLRRLYPSLPPAKPWQIVARELLNGLVIGLAMFGRRVRWNNQVMVTNHGLSMKRVG</sequence>
<dbReference type="InterPro" id="IPR025993">
    <property type="entry name" value="Ceramide_glucosylTrfase"/>
</dbReference>
<organism evidence="10 11">
    <name type="scientific">Phaeospirillum tilakii</name>
    <dbReference type="NCBI Taxonomy" id="741673"/>
    <lineage>
        <taxon>Bacteria</taxon>
        <taxon>Pseudomonadati</taxon>
        <taxon>Pseudomonadota</taxon>
        <taxon>Alphaproteobacteria</taxon>
        <taxon>Rhodospirillales</taxon>
        <taxon>Rhodospirillaceae</taxon>
        <taxon>Phaeospirillum</taxon>
    </lineage>
</organism>
<dbReference type="Gene3D" id="3.90.550.10">
    <property type="entry name" value="Spore Coat Polysaccharide Biosynthesis Protein SpsA, Chain A"/>
    <property type="match status" value="1"/>
</dbReference>
<comment type="caution">
    <text evidence="10">The sequence shown here is derived from an EMBL/GenBank/DDBJ whole genome shotgun (WGS) entry which is preliminary data.</text>
</comment>
<evidence type="ECO:0000256" key="4">
    <source>
        <dbReference type="ARBA" id="ARBA00022676"/>
    </source>
</evidence>
<dbReference type="PANTHER" id="PTHR12726">
    <property type="entry name" value="CERAMIDE GLUCOSYLTRANSFERASE"/>
    <property type="match status" value="1"/>
</dbReference>
<accession>A0ABW5C947</accession>
<dbReference type="RefSeq" id="WP_377314276.1">
    <property type="nucleotide sequence ID" value="NZ_JBHUIY010000003.1"/>
</dbReference>
<comment type="subcellular location">
    <subcellularLocation>
        <location evidence="1">Membrane</location>
        <topology evidence="1">Multi-pass membrane protein</topology>
    </subcellularLocation>
</comment>
<keyword evidence="11" id="KW-1185">Reference proteome</keyword>
<dbReference type="PANTHER" id="PTHR12726:SF0">
    <property type="entry name" value="CERAMIDE GLUCOSYLTRANSFERASE"/>
    <property type="match status" value="1"/>
</dbReference>
<evidence type="ECO:0000256" key="5">
    <source>
        <dbReference type="ARBA" id="ARBA00022679"/>
    </source>
</evidence>
<evidence type="ECO:0000313" key="11">
    <source>
        <dbReference type="Proteomes" id="UP001597296"/>
    </source>
</evidence>
<keyword evidence="4" id="KW-0328">Glycosyltransferase</keyword>
<keyword evidence="7 9" id="KW-1133">Transmembrane helix</keyword>
<comment type="pathway">
    <text evidence="2">Lipid metabolism; sphingolipid metabolism.</text>
</comment>
<keyword evidence="5" id="KW-0808">Transferase</keyword>
<dbReference type="SUPFAM" id="SSF53448">
    <property type="entry name" value="Nucleotide-diphospho-sugar transferases"/>
    <property type="match status" value="1"/>
</dbReference>
<reference evidence="11" key="1">
    <citation type="journal article" date="2019" name="Int. J. Syst. Evol. Microbiol.">
        <title>The Global Catalogue of Microorganisms (GCM) 10K type strain sequencing project: providing services to taxonomists for standard genome sequencing and annotation.</title>
        <authorList>
            <consortium name="The Broad Institute Genomics Platform"/>
            <consortium name="The Broad Institute Genome Sequencing Center for Infectious Disease"/>
            <person name="Wu L."/>
            <person name="Ma J."/>
        </authorList>
    </citation>
    <scope>NUCLEOTIDE SEQUENCE [LARGE SCALE GENOMIC DNA]</scope>
    <source>
        <strain evidence="11">KCTC 15012</strain>
    </source>
</reference>
<evidence type="ECO:0000256" key="7">
    <source>
        <dbReference type="ARBA" id="ARBA00022989"/>
    </source>
</evidence>
<evidence type="ECO:0000256" key="8">
    <source>
        <dbReference type="ARBA" id="ARBA00023136"/>
    </source>
</evidence>
<dbReference type="InterPro" id="IPR017835">
    <property type="entry name" value="Hopen-assoc_HpnI"/>
</dbReference>
<dbReference type="Proteomes" id="UP001597296">
    <property type="component" value="Unassembled WGS sequence"/>
</dbReference>
<keyword evidence="6 9" id="KW-0812">Transmembrane</keyword>
<comment type="pathway">
    <text evidence="3">Sphingolipid metabolism.</text>
</comment>
<evidence type="ECO:0000256" key="9">
    <source>
        <dbReference type="SAM" id="Phobius"/>
    </source>
</evidence>
<evidence type="ECO:0000256" key="1">
    <source>
        <dbReference type="ARBA" id="ARBA00004141"/>
    </source>
</evidence>
<dbReference type="CDD" id="cd02520">
    <property type="entry name" value="Glucosylceramide_synthase"/>
    <property type="match status" value="1"/>
</dbReference>
<evidence type="ECO:0000256" key="3">
    <source>
        <dbReference type="ARBA" id="ARBA00004991"/>
    </source>
</evidence>
<dbReference type="NCBIfam" id="TIGR03472">
    <property type="entry name" value="HpnI"/>
    <property type="match status" value="1"/>
</dbReference>
<dbReference type="Pfam" id="PF13506">
    <property type="entry name" value="Glyco_transf_21"/>
    <property type="match status" value="1"/>
</dbReference>
<name>A0ABW5C947_9PROT</name>